<evidence type="ECO:0000313" key="2">
    <source>
        <dbReference type="EMBL" id="SNY88022.1"/>
    </source>
</evidence>
<evidence type="ECO:0000256" key="1">
    <source>
        <dbReference type="SAM" id="MobiDB-lite"/>
    </source>
</evidence>
<proteinExistence type="predicted"/>
<name>A0A285LSX2_9NOCA</name>
<gene>
    <name evidence="2" type="ORF">SAMN04244553_4982</name>
</gene>
<feature type="region of interest" description="Disordered" evidence="1">
    <location>
        <begin position="1"/>
        <end position="65"/>
    </location>
</feature>
<accession>A0A285LSX2</accession>
<evidence type="ECO:0000313" key="3">
    <source>
        <dbReference type="Proteomes" id="UP000219565"/>
    </source>
</evidence>
<protein>
    <submittedName>
        <fullName evidence="2">Uncharacterized protein</fullName>
    </submittedName>
</protein>
<dbReference type="Proteomes" id="UP000219565">
    <property type="component" value="Unassembled WGS sequence"/>
</dbReference>
<dbReference type="AlphaFoldDB" id="A0A285LSX2"/>
<sequence length="87" mass="8662">MDVQGKGFEPVRGYTARQAAHGWSARLATDRMDAQTSDSSERAGTALAAARSEGDGALGAGARAGADLGAGVDDAIEAGATALRRSG</sequence>
<dbReference type="EMBL" id="OBEG01000005">
    <property type="protein sequence ID" value="SNY88022.1"/>
    <property type="molecule type" value="Genomic_DNA"/>
</dbReference>
<keyword evidence="3" id="KW-1185">Reference proteome</keyword>
<organism evidence="2 3">
    <name type="scientific">Nocardia amikacinitolerans</name>
    <dbReference type="NCBI Taxonomy" id="756689"/>
    <lineage>
        <taxon>Bacteria</taxon>
        <taxon>Bacillati</taxon>
        <taxon>Actinomycetota</taxon>
        <taxon>Actinomycetes</taxon>
        <taxon>Mycobacteriales</taxon>
        <taxon>Nocardiaceae</taxon>
        <taxon>Nocardia</taxon>
    </lineage>
</organism>
<reference evidence="2 3" key="1">
    <citation type="submission" date="2017-09" db="EMBL/GenBank/DDBJ databases">
        <authorList>
            <person name="Ehlers B."/>
            <person name="Leendertz F.H."/>
        </authorList>
    </citation>
    <scope>NUCLEOTIDE SEQUENCE [LARGE SCALE GENOMIC DNA]</scope>
    <source>
        <strain evidence="2 3">DSM 45537</strain>
    </source>
</reference>